<feature type="compositionally biased region" description="Basic residues" evidence="1">
    <location>
        <begin position="128"/>
        <end position="182"/>
    </location>
</feature>
<feature type="region of interest" description="Disordered" evidence="1">
    <location>
        <begin position="117"/>
        <end position="263"/>
    </location>
</feature>
<gene>
    <name evidence="2" type="ORF">SK128_028201</name>
</gene>
<dbReference type="EMBL" id="JAXCGZ010019681">
    <property type="protein sequence ID" value="KAK7065889.1"/>
    <property type="molecule type" value="Genomic_DNA"/>
</dbReference>
<feature type="compositionally biased region" description="Basic residues" evidence="1">
    <location>
        <begin position="323"/>
        <end position="336"/>
    </location>
</feature>
<reference evidence="2 3" key="1">
    <citation type="submission" date="2023-11" db="EMBL/GenBank/DDBJ databases">
        <title>Halocaridina rubra genome assembly.</title>
        <authorList>
            <person name="Smith C."/>
        </authorList>
    </citation>
    <scope>NUCLEOTIDE SEQUENCE [LARGE SCALE GENOMIC DNA]</scope>
    <source>
        <strain evidence="2">EP-1</strain>
        <tissue evidence="2">Whole</tissue>
    </source>
</reference>
<dbReference type="Proteomes" id="UP001381693">
    <property type="component" value="Unassembled WGS sequence"/>
</dbReference>
<evidence type="ECO:0000256" key="1">
    <source>
        <dbReference type="SAM" id="MobiDB-lite"/>
    </source>
</evidence>
<keyword evidence="3" id="KW-1185">Reference proteome</keyword>
<name>A0AAN8ZWD0_HALRR</name>
<sequence length="347" mass="40322">EDLEQLGLYTTRPYDFSTSGNKGIWNLTTASTTAPPTIRNSTTITPLVKVLSENLNKSTLFPETEKNSVEVSISSPSSIHLSSKTQDKLSIIATRFHFTTPSTFYFEQSASGISPYQVSTTFQERTPCRRKGNRRGTRRNRKNRRDRKRDHRERKYRRRKGRKGSRLRRRGCRRRDKNRKRNNNTSRDGDSQNAATRHENSAEPVENLITNSSLQKTKSVPGSSNSLHARKNTQESSWRISNDSKVAENSDWTDDTTPHFRNTPRSMAAYKRAMIKQQKSRNKNTSLYFGRHKVRHSRSRKFTTSSLINRKSYNAEKRPQTRSGHKRRWLERRRRNKTDVLTSESAN</sequence>
<protein>
    <submittedName>
        <fullName evidence="2">Uncharacterized protein</fullName>
    </submittedName>
</protein>
<feature type="region of interest" description="Disordered" evidence="1">
    <location>
        <begin position="310"/>
        <end position="347"/>
    </location>
</feature>
<evidence type="ECO:0000313" key="3">
    <source>
        <dbReference type="Proteomes" id="UP001381693"/>
    </source>
</evidence>
<dbReference type="AlphaFoldDB" id="A0AAN8ZWD0"/>
<accession>A0AAN8ZWD0</accession>
<organism evidence="2 3">
    <name type="scientific">Halocaridina rubra</name>
    <name type="common">Hawaiian red shrimp</name>
    <dbReference type="NCBI Taxonomy" id="373956"/>
    <lineage>
        <taxon>Eukaryota</taxon>
        <taxon>Metazoa</taxon>
        <taxon>Ecdysozoa</taxon>
        <taxon>Arthropoda</taxon>
        <taxon>Crustacea</taxon>
        <taxon>Multicrustacea</taxon>
        <taxon>Malacostraca</taxon>
        <taxon>Eumalacostraca</taxon>
        <taxon>Eucarida</taxon>
        <taxon>Decapoda</taxon>
        <taxon>Pleocyemata</taxon>
        <taxon>Caridea</taxon>
        <taxon>Atyoidea</taxon>
        <taxon>Atyidae</taxon>
        <taxon>Halocaridina</taxon>
    </lineage>
</organism>
<evidence type="ECO:0000313" key="2">
    <source>
        <dbReference type="EMBL" id="KAK7065889.1"/>
    </source>
</evidence>
<comment type="caution">
    <text evidence="2">The sequence shown here is derived from an EMBL/GenBank/DDBJ whole genome shotgun (WGS) entry which is preliminary data.</text>
</comment>
<feature type="non-terminal residue" evidence="2">
    <location>
        <position position="1"/>
    </location>
</feature>
<feature type="compositionally biased region" description="Polar residues" evidence="1">
    <location>
        <begin position="208"/>
        <end position="227"/>
    </location>
</feature>
<proteinExistence type="predicted"/>
<feature type="compositionally biased region" description="Polar residues" evidence="1">
    <location>
        <begin position="234"/>
        <end position="244"/>
    </location>
</feature>